<keyword evidence="9 11" id="KW-0788">Thiol protease</keyword>
<keyword evidence="10" id="KW-0862">Zinc</keyword>
<comment type="catalytic activity">
    <reaction evidence="1 11">
        <text>Thiol-dependent hydrolysis of ester, thioester, amide, peptide and isopeptide bonds formed by the C-terminal Gly of ubiquitin (a 76-residue protein attached to proteins as an intracellular targeting signal).</text>
        <dbReference type="EC" id="3.4.19.12"/>
    </reaction>
</comment>
<evidence type="ECO:0000256" key="8">
    <source>
        <dbReference type="ARBA" id="ARBA00022801"/>
    </source>
</evidence>
<dbReference type="InterPro" id="IPR003323">
    <property type="entry name" value="OTU_dom"/>
</dbReference>
<evidence type="ECO:0000256" key="2">
    <source>
        <dbReference type="ARBA" id="ARBA00004496"/>
    </source>
</evidence>
<dbReference type="GO" id="GO:0004843">
    <property type="term" value="F:cysteine-type deubiquitinase activity"/>
    <property type="evidence" value="ECO:0007669"/>
    <property type="project" value="UniProtKB-UniRule"/>
</dbReference>
<dbReference type="RefSeq" id="XP_065825224.1">
    <property type="nucleotide sequence ID" value="XM_065969152.1"/>
</dbReference>
<evidence type="ECO:0000313" key="14">
    <source>
        <dbReference type="EMBL" id="WWC62801.1"/>
    </source>
</evidence>
<evidence type="ECO:0000256" key="7">
    <source>
        <dbReference type="ARBA" id="ARBA00022786"/>
    </source>
</evidence>
<dbReference type="Pfam" id="PF24560">
    <property type="entry name" value="zf-C2H2_OTU1_C"/>
    <property type="match status" value="1"/>
</dbReference>
<keyword evidence="5" id="KW-0479">Metal-binding</keyword>
<evidence type="ECO:0000256" key="9">
    <source>
        <dbReference type="ARBA" id="ARBA00022807"/>
    </source>
</evidence>
<feature type="compositionally biased region" description="Pro residues" evidence="12">
    <location>
        <begin position="159"/>
        <end position="169"/>
    </location>
</feature>
<evidence type="ECO:0000259" key="13">
    <source>
        <dbReference type="PROSITE" id="PS50802"/>
    </source>
</evidence>
<dbReference type="GO" id="GO:0005829">
    <property type="term" value="C:cytosol"/>
    <property type="evidence" value="ECO:0007669"/>
    <property type="project" value="TreeGrafter"/>
</dbReference>
<accession>A0AAJ8KS87</accession>
<dbReference type="InterPro" id="IPR048857">
    <property type="entry name" value="OTU1_Ubl"/>
</dbReference>
<dbReference type="FunFam" id="3.90.70.80:FF:000016">
    <property type="entry name" value="Putative ubiquitin thioesterase otu1"/>
    <property type="match status" value="1"/>
</dbReference>
<evidence type="ECO:0000256" key="3">
    <source>
        <dbReference type="ARBA" id="ARBA00022490"/>
    </source>
</evidence>
<evidence type="ECO:0000256" key="6">
    <source>
        <dbReference type="ARBA" id="ARBA00022771"/>
    </source>
</evidence>
<dbReference type="Proteomes" id="UP000078595">
    <property type="component" value="Chromosome 6"/>
</dbReference>
<dbReference type="GO" id="GO:0008270">
    <property type="term" value="F:zinc ion binding"/>
    <property type="evidence" value="ECO:0007669"/>
    <property type="project" value="UniProtKB-KW"/>
</dbReference>
<dbReference type="GO" id="GO:0016579">
    <property type="term" value="P:protein deubiquitination"/>
    <property type="evidence" value="ECO:0007669"/>
    <property type="project" value="TreeGrafter"/>
</dbReference>
<evidence type="ECO:0000256" key="5">
    <source>
        <dbReference type="ARBA" id="ARBA00022723"/>
    </source>
</evidence>
<organism evidence="14 15">
    <name type="scientific">Kwoniella dejecticola CBS 10117</name>
    <dbReference type="NCBI Taxonomy" id="1296121"/>
    <lineage>
        <taxon>Eukaryota</taxon>
        <taxon>Fungi</taxon>
        <taxon>Dikarya</taxon>
        <taxon>Basidiomycota</taxon>
        <taxon>Agaricomycotina</taxon>
        <taxon>Tremellomycetes</taxon>
        <taxon>Tremellales</taxon>
        <taxon>Cryptococcaceae</taxon>
        <taxon>Kwoniella</taxon>
    </lineage>
</organism>
<dbReference type="Pfam" id="PF21403">
    <property type="entry name" value="OTU1_UBXL"/>
    <property type="match status" value="1"/>
</dbReference>
<protein>
    <recommendedName>
        <fullName evidence="11">Ubiquitin thioesterase OTU</fullName>
        <ecNumber evidence="11">3.4.19.12</ecNumber>
    </recommendedName>
</protein>
<dbReference type="InterPro" id="IPR057766">
    <property type="entry name" value="Znf-C2H2_OTU1-like_C"/>
</dbReference>
<reference evidence="14" key="1">
    <citation type="submission" date="2013-07" db="EMBL/GenBank/DDBJ databases">
        <authorList>
            <consortium name="The Broad Institute Genome Sequencing Platform"/>
            <person name="Cuomo C."/>
            <person name="Litvintseva A."/>
            <person name="Chen Y."/>
            <person name="Heitman J."/>
            <person name="Sun S."/>
            <person name="Springer D."/>
            <person name="Dromer F."/>
            <person name="Young S.K."/>
            <person name="Zeng Q."/>
            <person name="Gargeya S."/>
            <person name="Fitzgerald M."/>
            <person name="Abouelleil A."/>
            <person name="Alvarado L."/>
            <person name="Berlin A.M."/>
            <person name="Chapman S.B."/>
            <person name="Dewar J."/>
            <person name="Goldberg J."/>
            <person name="Griggs A."/>
            <person name="Gujja S."/>
            <person name="Hansen M."/>
            <person name="Howarth C."/>
            <person name="Imamovic A."/>
            <person name="Larimer J."/>
            <person name="McCowan C."/>
            <person name="Murphy C."/>
            <person name="Pearson M."/>
            <person name="Priest M."/>
            <person name="Roberts A."/>
            <person name="Saif S."/>
            <person name="Shea T."/>
            <person name="Sykes S."/>
            <person name="Wortman J."/>
            <person name="Nusbaum C."/>
            <person name="Birren B."/>
        </authorList>
    </citation>
    <scope>NUCLEOTIDE SEQUENCE</scope>
    <source>
        <strain evidence="14">CBS 10117</strain>
    </source>
</reference>
<comment type="subcellular location">
    <subcellularLocation>
        <location evidence="2 11">Cytoplasm</location>
    </subcellularLocation>
</comment>
<dbReference type="PROSITE" id="PS50802">
    <property type="entry name" value="OTU"/>
    <property type="match status" value="1"/>
</dbReference>
<dbReference type="KEGG" id="kdj:28968855"/>
<dbReference type="PANTHER" id="PTHR13312:SF0">
    <property type="entry name" value="UBIQUITIN THIOESTERASE OTU1"/>
    <property type="match status" value="1"/>
</dbReference>
<evidence type="ECO:0000256" key="1">
    <source>
        <dbReference type="ARBA" id="ARBA00000707"/>
    </source>
</evidence>
<sequence length="393" mass="42327">MKWSNGRVAFLADSLPTAQVFPSPVFLPNLTAPRGVSTIDFDPETTTIEDLKVLIFSATEIPPSEQELKYSYPPKLLHDVQGPLSSIPITKGEQIIVTSVSPTSSSTSISSPSTSLPSKTPSATNSSSTGSSSRSRLAATPTPAPSIKAINETISAPSPLAPQPQPQRPESPLSHNDIPLETQDSVALPGRDAGYLQLRVVPDDNSCLFSAIGVIFEGGIEAAQKLRTVVADAIKEDPFTYSDVMLGQPADQYISKIQKADTWGGAIELSIFANHYKTEISSFDVATGRCDRFGQDHYDSRCILVYSGIHYDVVTLSPLPSAPPSFHTAVFPITDSTILSTAEKLVNQLKARHYYTDTANFDLRCQICGEGLIGEKGAREHATKTGHVQFGEY</sequence>
<dbReference type="GO" id="GO:0036503">
    <property type="term" value="P:ERAD pathway"/>
    <property type="evidence" value="ECO:0007669"/>
    <property type="project" value="TreeGrafter"/>
</dbReference>
<feature type="region of interest" description="Disordered" evidence="12">
    <location>
        <begin position="156"/>
        <end position="178"/>
    </location>
</feature>
<dbReference type="InterPro" id="IPR038765">
    <property type="entry name" value="Papain-like_cys_pep_sf"/>
</dbReference>
<evidence type="ECO:0000256" key="10">
    <source>
        <dbReference type="ARBA" id="ARBA00022833"/>
    </source>
</evidence>
<dbReference type="Gene3D" id="3.90.70.80">
    <property type="match status" value="1"/>
</dbReference>
<proteinExistence type="predicted"/>
<dbReference type="GO" id="GO:0030968">
    <property type="term" value="P:endoplasmic reticulum unfolded protein response"/>
    <property type="evidence" value="ECO:0007669"/>
    <property type="project" value="TreeGrafter"/>
</dbReference>
<dbReference type="CDD" id="cd22745">
    <property type="entry name" value="OTU_OTU1"/>
    <property type="match status" value="1"/>
</dbReference>
<gene>
    <name evidence="14" type="ORF">I303_105399</name>
</gene>
<keyword evidence="7 11" id="KW-0833">Ubl conjugation pathway</keyword>
<dbReference type="GeneID" id="28968855"/>
<evidence type="ECO:0000256" key="4">
    <source>
        <dbReference type="ARBA" id="ARBA00022670"/>
    </source>
</evidence>
<keyword evidence="3 11" id="KW-0963">Cytoplasm</keyword>
<keyword evidence="4" id="KW-0645">Protease</keyword>
<evidence type="ECO:0000256" key="11">
    <source>
        <dbReference type="RuleBase" id="RU367104"/>
    </source>
</evidence>
<dbReference type="PANTHER" id="PTHR13312">
    <property type="entry name" value="HIV-INDUCED PROTEIN-7-LIKE PROTEASE"/>
    <property type="match status" value="1"/>
</dbReference>
<feature type="region of interest" description="Disordered" evidence="12">
    <location>
        <begin position="100"/>
        <end position="144"/>
    </location>
</feature>
<dbReference type="SUPFAM" id="SSF54236">
    <property type="entry name" value="Ubiquitin-like"/>
    <property type="match status" value="1"/>
</dbReference>
<dbReference type="CDD" id="cd17059">
    <property type="entry name" value="Ubl_OTU1"/>
    <property type="match status" value="1"/>
</dbReference>
<keyword evidence="6" id="KW-0863">Zinc-finger</keyword>
<dbReference type="SUPFAM" id="SSF54001">
    <property type="entry name" value="Cysteine proteinases"/>
    <property type="match status" value="1"/>
</dbReference>
<name>A0AAJ8KS87_9TREE</name>
<comment type="function">
    <text evidence="11">Hydrolase that can remove conjugated ubiquitin from proteins and may therefore play an important regulatory role at the level of protein turnover by preventing degradation.</text>
</comment>
<evidence type="ECO:0000313" key="15">
    <source>
        <dbReference type="Proteomes" id="UP000078595"/>
    </source>
</evidence>
<keyword evidence="15" id="KW-1185">Reference proteome</keyword>
<dbReference type="InterPro" id="IPR029071">
    <property type="entry name" value="Ubiquitin-like_domsf"/>
</dbReference>
<dbReference type="AlphaFoldDB" id="A0AAJ8KS87"/>
<dbReference type="EC" id="3.4.19.12" evidence="11"/>
<dbReference type="Gene3D" id="3.10.20.90">
    <property type="entry name" value="Phosphatidylinositol 3-kinase Catalytic Subunit, Chain A, domain 1"/>
    <property type="match status" value="1"/>
</dbReference>
<dbReference type="EMBL" id="CP144535">
    <property type="protein sequence ID" value="WWC62801.1"/>
    <property type="molecule type" value="Genomic_DNA"/>
</dbReference>
<keyword evidence="8 11" id="KW-0378">Hydrolase</keyword>
<reference evidence="14" key="2">
    <citation type="submission" date="2024-02" db="EMBL/GenBank/DDBJ databases">
        <title>Comparative genomics of Cryptococcus and Kwoniella reveals pathogenesis evolution and contrasting modes of karyotype evolution via chromosome fusion or intercentromeric recombination.</title>
        <authorList>
            <person name="Coelho M.A."/>
            <person name="David-Palma M."/>
            <person name="Shea T."/>
            <person name="Bowers K."/>
            <person name="McGinley-Smith S."/>
            <person name="Mohammad A.W."/>
            <person name="Gnirke A."/>
            <person name="Yurkov A.M."/>
            <person name="Nowrousian M."/>
            <person name="Sun S."/>
            <person name="Cuomo C.A."/>
            <person name="Heitman J."/>
        </authorList>
    </citation>
    <scope>NUCLEOTIDE SEQUENCE</scope>
    <source>
        <strain evidence="14">CBS 10117</strain>
    </source>
</reference>
<dbReference type="GO" id="GO:0005634">
    <property type="term" value="C:nucleus"/>
    <property type="evidence" value="ECO:0007669"/>
    <property type="project" value="TreeGrafter"/>
</dbReference>
<evidence type="ECO:0000256" key="12">
    <source>
        <dbReference type="SAM" id="MobiDB-lite"/>
    </source>
</evidence>
<feature type="domain" description="OTU" evidence="13">
    <location>
        <begin position="196"/>
        <end position="304"/>
    </location>
</feature>
<feature type="compositionally biased region" description="Low complexity" evidence="12">
    <location>
        <begin position="100"/>
        <end position="140"/>
    </location>
</feature>
<dbReference type="Pfam" id="PF02338">
    <property type="entry name" value="OTU"/>
    <property type="match status" value="1"/>
</dbReference>